<sequence>MRCHPRAVPSRGLRERPSYGVNVGRDRTAPRARAQRKERSIRAPRSRLARSPRERVFGTYPSTTSPAVSPPRSSAAHPLRRQRAGVTTQTRQYATSLALHPAPRCDLLAIILVTRYTSFPPLSNPLAPPPLTTNSREIVSNCRDSSGRS</sequence>
<dbReference type="AlphaFoldDB" id="A0AAW2GIE4"/>
<organism evidence="2 3">
    <name type="scientific">Cardiocondyla obscurior</name>
    <dbReference type="NCBI Taxonomy" id="286306"/>
    <lineage>
        <taxon>Eukaryota</taxon>
        <taxon>Metazoa</taxon>
        <taxon>Ecdysozoa</taxon>
        <taxon>Arthropoda</taxon>
        <taxon>Hexapoda</taxon>
        <taxon>Insecta</taxon>
        <taxon>Pterygota</taxon>
        <taxon>Neoptera</taxon>
        <taxon>Endopterygota</taxon>
        <taxon>Hymenoptera</taxon>
        <taxon>Apocrita</taxon>
        <taxon>Aculeata</taxon>
        <taxon>Formicoidea</taxon>
        <taxon>Formicidae</taxon>
        <taxon>Myrmicinae</taxon>
        <taxon>Cardiocondyla</taxon>
    </lineage>
</organism>
<proteinExistence type="predicted"/>
<dbReference type="Proteomes" id="UP001430953">
    <property type="component" value="Unassembled WGS sequence"/>
</dbReference>
<keyword evidence="3" id="KW-1185">Reference proteome</keyword>
<evidence type="ECO:0000256" key="1">
    <source>
        <dbReference type="SAM" id="MobiDB-lite"/>
    </source>
</evidence>
<name>A0AAW2GIE4_9HYME</name>
<reference evidence="2 3" key="1">
    <citation type="submission" date="2023-03" db="EMBL/GenBank/DDBJ databases">
        <title>High recombination rates correlate with genetic variation in Cardiocondyla obscurior ants.</title>
        <authorList>
            <person name="Errbii M."/>
        </authorList>
    </citation>
    <scope>NUCLEOTIDE SEQUENCE [LARGE SCALE GENOMIC DNA]</scope>
    <source>
        <strain evidence="2">Alpha-2009</strain>
        <tissue evidence="2">Whole body</tissue>
    </source>
</reference>
<comment type="caution">
    <text evidence="2">The sequence shown here is derived from an EMBL/GenBank/DDBJ whole genome shotgun (WGS) entry which is preliminary data.</text>
</comment>
<feature type="compositionally biased region" description="Polar residues" evidence="1">
    <location>
        <begin position="136"/>
        <end position="149"/>
    </location>
</feature>
<feature type="compositionally biased region" description="Low complexity" evidence="1">
    <location>
        <begin position="59"/>
        <end position="77"/>
    </location>
</feature>
<evidence type="ECO:0000313" key="3">
    <source>
        <dbReference type="Proteomes" id="UP001430953"/>
    </source>
</evidence>
<accession>A0AAW2GIE4</accession>
<dbReference type="EMBL" id="JADYXP020000004">
    <property type="protein sequence ID" value="KAL0127338.1"/>
    <property type="molecule type" value="Genomic_DNA"/>
</dbReference>
<feature type="compositionally biased region" description="Basic and acidic residues" evidence="1">
    <location>
        <begin position="24"/>
        <end position="41"/>
    </location>
</feature>
<feature type="region of interest" description="Disordered" evidence="1">
    <location>
        <begin position="1"/>
        <end position="87"/>
    </location>
</feature>
<protein>
    <submittedName>
        <fullName evidence="2">Uncharacterized protein</fullName>
    </submittedName>
</protein>
<evidence type="ECO:0000313" key="2">
    <source>
        <dbReference type="EMBL" id="KAL0127338.1"/>
    </source>
</evidence>
<feature type="region of interest" description="Disordered" evidence="1">
    <location>
        <begin position="126"/>
        <end position="149"/>
    </location>
</feature>
<gene>
    <name evidence="2" type="ORF">PUN28_005556</name>
</gene>